<gene>
    <name evidence="3" type="ORF">JAV76_12360</name>
</gene>
<feature type="region of interest" description="Disordered" evidence="1">
    <location>
        <begin position="1"/>
        <end position="37"/>
    </location>
</feature>
<reference evidence="3" key="1">
    <citation type="submission" date="2020-12" db="EMBL/GenBank/DDBJ databases">
        <title>Sanguibacter suaedae sp. nov., isolated from Suaeda aralocaspica.</title>
        <authorList>
            <person name="Ma Q."/>
        </authorList>
    </citation>
    <scope>NUCLEOTIDE SEQUENCE</scope>
    <source>
        <strain evidence="3">YZGR15</strain>
    </source>
</reference>
<keyword evidence="2" id="KW-0472">Membrane</keyword>
<comment type="caution">
    <text evidence="3">The sequence shown here is derived from an EMBL/GenBank/DDBJ whole genome shotgun (WGS) entry which is preliminary data.</text>
</comment>
<keyword evidence="4" id="KW-1185">Reference proteome</keyword>
<proteinExistence type="predicted"/>
<evidence type="ECO:0000313" key="4">
    <source>
        <dbReference type="Proteomes" id="UP000602087"/>
    </source>
</evidence>
<dbReference type="RefSeq" id="WP_198734369.1">
    <property type="nucleotide sequence ID" value="NZ_JAEINH010000010.1"/>
</dbReference>
<evidence type="ECO:0000256" key="2">
    <source>
        <dbReference type="SAM" id="Phobius"/>
    </source>
</evidence>
<feature type="transmembrane region" description="Helical" evidence="2">
    <location>
        <begin position="44"/>
        <end position="65"/>
    </location>
</feature>
<protein>
    <submittedName>
        <fullName evidence="3">Uncharacterized protein</fullName>
    </submittedName>
</protein>
<evidence type="ECO:0000256" key="1">
    <source>
        <dbReference type="SAM" id="MobiDB-lite"/>
    </source>
</evidence>
<dbReference type="EMBL" id="JAEINH010000010">
    <property type="protein sequence ID" value="MBI9115806.1"/>
    <property type="molecule type" value="Genomic_DNA"/>
</dbReference>
<keyword evidence="2" id="KW-1133">Transmembrane helix</keyword>
<sequence length="67" mass="6967">MSSQTPRTPDDAPDETPDAGGNDEVVEKDEGPDAPAGVETRTKVLWLFGGAVGLWFVLSGVLGVLTP</sequence>
<organism evidence="3 4">
    <name type="scientific">Sanguibacter suaedae</name>
    <dbReference type="NCBI Taxonomy" id="2795737"/>
    <lineage>
        <taxon>Bacteria</taxon>
        <taxon>Bacillati</taxon>
        <taxon>Actinomycetota</taxon>
        <taxon>Actinomycetes</taxon>
        <taxon>Micrococcales</taxon>
        <taxon>Sanguibacteraceae</taxon>
        <taxon>Sanguibacter</taxon>
    </lineage>
</organism>
<keyword evidence="2" id="KW-0812">Transmembrane</keyword>
<name>A0A934IDF9_9MICO</name>
<dbReference type="Proteomes" id="UP000602087">
    <property type="component" value="Unassembled WGS sequence"/>
</dbReference>
<accession>A0A934IDF9</accession>
<evidence type="ECO:0000313" key="3">
    <source>
        <dbReference type="EMBL" id="MBI9115806.1"/>
    </source>
</evidence>
<dbReference type="AlphaFoldDB" id="A0A934IDF9"/>